<feature type="transmembrane region" description="Helical" evidence="1">
    <location>
        <begin position="109"/>
        <end position="129"/>
    </location>
</feature>
<proteinExistence type="predicted"/>
<evidence type="ECO:0008006" key="4">
    <source>
        <dbReference type="Google" id="ProtNLM"/>
    </source>
</evidence>
<protein>
    <recommendedName>
        <fullName evidence="4">RDD family protein</fullName>
    </recommendedName>
</protein>
<evidence type="ECO:0000313" key="3">
    <source>
        <dbReference type="Proteomes" id="UP000766986"/>
    </source>
</evidence>
<organism evidence="2 3">
    <name type="scientific">Mediterranea massiliensis</name>
    <dbReference type="NCBI Taxonomy" id="1841865"/>
    <lineage>
        <taxon>Bacteria</taxon>
        <taxon>Pseudomonadati</taxon>
        <taxon>Bacteroidota</taxon>
        <taxon>Bacteroidia</taxon>
        <taxon>Bacteroidales</taxon>
        <taxon>Bacteroidaceae</taxon>
        <taxon>Mediterranea</taxon>
    </lineage>
</organism>
<keyword evidence="3" id="KW-1185">Reference proteome</keyword>
<dbReference type="RefSeq" id="WP_205095067.1">
    <property type="nucleotide sequence ID" value="NZ_JACLYZ010000009.1"/>
</dbReference>
<gene>
    <name evidence="2" type="ORF">H7U35_05760</name>
</gene>
<feature type="transmembrane region" description="Helical" evidence="1">
    <location>
        <begin position="34"/>
        <end position="55"/>
    </location>
</feature>
<reference evidence="2 3" key="1">
    <citation type="journal article" date="2021" name="Sci. Rep.">
        <title>The distribution of antibiotic resistance genes in chicken gut microbiota commensals.</title>
        <authorList>
            <person name="Juricova H."/>
            <person name="Matiasovicova J."/>
            <person name="Kubasova T."/>
            <person name="Cejkova D."/>
            <person name="Rychlik I."/>
        </authorList>
    </citation>
    <scope>NUCLEOTIDE SEQUENCE [LARGE SCALE GENOMIC DNA]</scope>
    <source>
        <strain evidence="2 3">An772</strain>
    </source>
</reference>
<evidence type="ECO:0000256" key="1">
    <source>
        <dbReference type="SAM" id="Phobius"/>
    </source>
</evidence>
<evidence type="ECO:0000313" key="2">
    <source>
        <dbReference type="EMBL" id="MBM6734724.1"/>
    </source>
</evidence>
<dbReference type="Proteomes" id="UP000766986">
    <property type="component" value="Unassembled WGS sequence"/>
</dbReference>
<comment type="caution">
    <text evidence="2">The sequence shown here is derived from an EMBL/GenBank/DDBJ whole genome shotgun (WGS) entry which is preliminary data.</text>
</comment>
<sequence length="162" mass="18034">MIRMKSFHLFGVNLGPFSAHDCPDVHFRPAVVDWVVEGVALLLVVLGWVGVLWQYTAQGGQADGNLWVSAISSLFVFALMVTGARLPVRFIRFPVRVDARNVGQQYVCVVRLLRAFNVCISLLFAVGPWSDHYLWARIACLAALVLMALSLAVYYVVALRLK</sequence>
<accession>A0ABS2DZC3</accession>
<dbReference type="EMBL" id="JACLYZ010000009">
    <property type="protein sequence ID" value="MBM6734724.1"/>
    <property type="molecule type" value="Genomic_DNA"/>
</dbReference>
<keyword evidence="1" id="KW-1133">Transmembrane helix</keyword>
<keyword evidence="1" id="KW-0812">Transmembrane</keyword>
<keyword evidence="1" id="KW-0472">Membrane</keyword>
<name>A0ABS2DZC3_9BACT</name>
<feature type="transmembrane region" description="Helical" evidence="1">
    <location>
        <begin position="135"/>
        <end position="157"/>
    </location>
</feature>
<feature type="transmembrane region" description="Helical" evidence="1">
    <location>
        <begin position="67"/>
        <end position="88"/>
    </location>
</feature>